<protein>
    <submittedName>
        <fullName evidence="1">Uncharacterized protein</fullName>
    </submittedName>
</protein>
<dbReference type="EMBL" id="ML979132">
    <property type="protein sequence ID" value="KAF1920687.1"/>
    <property type="molecule type" value="Genomic_DNA"/>
</dbReference>
<reference evidence="1" key="1">
    <citation type="journal article" date="2020" name="Stud. Mycol.">
        <title>101 Dothideomycetes genomes: a test case for predicting lifestyles and emergence of pathogens.</title>
        <authorList>
            <person name="Haridas S."/>
            <person name="Albert R."/>
            <person name="Binder M."/>
            <person name="Bloem J."/>
            <person name="Labutti K."/>
            <person name="Salamov A."/>
            <person name="Andreopoulos B."/>
            <person name="Baker S."/>
            <person name="Barry K."/>
            <person name="Bills G."/>
            <person name="Bluhm B."/>
            <person name="Cannon C."/>
            <person name="Castanera R."/>
            <person name="Culley D."/>
            <person name="Daum C."/>
            <person name="Ezra D."/>
            <person name="Gonzalez J."/>
            <person name="Henrissat B."/>
            <person name="Kuo A."/>
            <person name="Liang C."/>
            <person name="Lipzen A."/>
            <person name="Lutzoni F."/>
            <person name="Magnuson J."/>
            <person name="Mondo S."/>
            <person name="Nolan M."/>
            <person name="Ohm R."/>
            <person name="Pangilinan J."/>
            <person name="Park H.-J."/>
            <person name="Ramirez L."/>
            <person name="Alfaro M."/>
            <person name="Sun H."/>
            <person name="Tritt A."/>
            <person name="Yoshinaga Y."/>
            <person name="Zwiers L.-H."/>
            <person name="Turgeon B."/>
            <person name="Goodwin S."/>
            <person name="Spatafora J."/>
            <person name="Crous P."/>
            <person name="Grigoriev I."/>
        </authorList>
    </citation>
    <scope>NUCLEOTIDE SEQUENCE</scope>
    <source>
        <strain evidence="1">HMLAC05119</strain>
    </source>
</reference>
<accession>A0A6A5R3Z7</accession>
<organism evidence="1 2">
    <name type="scientific">Ampelomyces quisqualis</name>
    <name type="common">Powdery mildew agent</name>
    <dbReference type="NCBI Taxonomy" id="50730"/>
    <lineage>
        <taxon>Eukaryota</taxon>
        <taxon>Fungi</taxon>
        <taxon>Dikarya</taxon>
        <taxon>Ascomycota</taxon>
        <taxon>Pezizomycotina</taxon>
        <taxon>Dothideomycetes</taxon>
        <taxon>Pleosporomycetidae</taxon>
        <taxon>Pleosporales</taxon>
        <taxon>Pleosporineae</taxon>
        <taxon>Phaeosphaeriaceae</taxon>
        <taxon>Ampelomyces</taxon>
    </lineage>
</organism>
<proteinExistence type="predicted"/>
<dbReference type="Proteomes" id="UP000800096">
    <property type="component" value="Unassembled WGS sequence"/>
</dbReference>
<keyword evidence="2" id="KW-1185">Reference proteome</keyword>
<evidence type="ECO:0000313" key="1">
    <source>
        <dbReference type="EMBL" id="KAF1920687.1"/>
    </source>
</evidence>
<evidence type="ECO:0000313" key="2">
    <source>
        <dbReference type="Proteomes" id="UP000800096"/>
    </source>
</evidence>
<sequence length="62" mass="6957">MPLDVRCPSCSSAIHTWSKLSVWSNVVVRIVEGLRREVAPRGEAQLAVRTRGARNVIIRLVF</sequence>
<gene>
    <name evidence="1" type="ORF">BDU57DRAFT_509102</name>
</gene>
<dbReference type="AlphaFoldDB" id="A0A6A5R3Z7"/>
<name>A0A6A5R3Z7_AMPQU</name>